<proteinExistence type="predicted"/>
<dbReference type="OrthoDB" id="824753at2"/>
<dbReference type="InterPro" id="IPR037401">
    <property type="entry name" value="SnoaL-like"/>
</dbReference>
<evidence type="ECO:0000259" key="1">
    <source>
        <dbReference type="Pfam" id="PF12680"/>
    </source>
</evidence>
<keyword evidence="3" id="KW-1185">Reference proteome</keyword>
<dbReference type="AlphaFoldDB" id="A0A1I2Q5P8"/>
<reference evidence="3" key="1">
    <citation type="submission" date="2016-10" db="EMBL/GenBank/DDBJ databases">
        <authorList>
            <person name="Varghese N."/>
            <person name="Submissions S."/>
        </authorList>
    </citation>
    <scope>NUCLEOTIDE SEQUENCE [LARGE SCALE GENOMIC DNA]</scope>
    <source>
        <strain evidence="3">DSM 19315</strain>
    </source>
</reference>
<protein>
    <submittedName>
        <fullName evidence="2">SnoaL-like domain-containing protein</fullName>
    </submittedName>
</protein>
<dbReference type="EMBL" id="FOPC01000002">
    <property type="protein sequence ID" value="SFG21126.1"/>
    <property type="molecule type" value="Genomic_DNA"/>
</dbReference>
<dbReference type="SUPFAM" id="SSF54427">
    <property type="entry name" value="NTF2-like"/>
    <property type="match status" value="1"/>
</dbReference>
<dbReference type="Proteomes" id="UP000199642">
    <property type="component" value="Unassembled WGS sequence"/>
</dbReference>
<name>A0A1I2Q5P8_9BACT</name>
<dbReference type="PROSITE" id="PS51257">
    <property type="entry name" value="PROKAR_LIPOPROTEIN"/>
    <property type="match status" value="1"/>
</dbReference>
<dbReference type="InterPro" id="IPR032710">
    <property type="entry name" value="NTF2-like_dom_sf"/>
</dbReference>
<evidence type="ECO:0000313" key="2">
    <source>
        <dbReference type="EMBL" id="SFG21126.1"/>
    </source>
</evidence>
<dbReference type="Pfam" id="PF12680">
    <property type="entry name" value="SnoaL_2"/>
    <property type="match status" value="1"/>
</dbReference>
<sequence>MKKTHLSLILMVGLAACQAPVRYTQQSPEIETVKAIFDDFLAKNWEGLRSHYAEDAQIFWNRLESNPQTLEELITEAQNEMDMFSAMSQDHLAFEMVTDDEGEVWVNYWGTWRCTLSANGESFEIPMHETFQFVDGKVVKDHGYWDNSPIASSIMKWEAAQAAAADTVSMD</sequence>
<feature type="domain" description="SnoaL-like" evidence="1">
    <location>
        <begin position="33"/>
        <end position="139"/>
    </location>
</feature>
<gene>
    <name evidence="2" type="ORF">SAMN04487988_10238</name>
</gene>
<organism evidence="2 3">
    <name type="scientific">Algoriphagus hitonicola</name>
    <dbReference type="NCBI Taxonomy" id="435880"/>
    <lineage>
        <taxon>Bacteria</taxon>
        <taxon>Pseudomonadati</taxon>
        <taxon>Bacteroidota</taxon>
        <taxon>Cytophagia</taxon>
        <taxon>Cytophagales</taxon>
        <taxon>Cyclobacteriaceae</taxon>
        <taxon>Algoriphagus</taxon>
    </lineage>
</organism>
<accession>A0A1I2Q5P8</accession>
<dbReference type="Gene3D" id="3.10.450.50">
    <property type="match status" value="1"/>
</dbReference>
<dbReference type="STRING" id="435880.SAMN04487988_10238"/>
<evidence type="ECO:0000313" key="3">
    <source>
        <dbReference type="Proteomes" id="UP000199642"/>
    </source>
</evidence>
<dbReference type="RefSeq" id="WP_092788779.1">
    <property type="nucleotide sequence ID" value="NZ_FOPC01000002.1"/>
</dbReference>